<protein>
    <submittedName>
        <fullName evidence="3">Lactoylglutathione lyase</fullName>
    </submittedName>
</protein>
<dbReference type="InterPro" id="IPR018146">
    <property type="entry name" value="Glyoxalase_1_CS"/>
</dbReference>
<keyword evidence="3" id="KW-0456">Lyase</keyword>
<comment type="caution">
    <text evidence="3">The sequence shown here is derived from an EMBL/GenBank/DDBJ whole genome shotgun (WGS) entry which is preliminary data.</text>
</comment>
<dbReference type="InterPro" id="IPR029068">
    <property type="entry name" value="Glyas_Bleomycin-R_OHBP_Dase"/>
</dbReference>
<evidence type="ECO:0000256" key="1">
    <source>
        <dbReference type="ARBA" id="ARBA00022723"/>
    </source>
</evidence>
<dbReference type="InterPro" id="IPR051332">
    <property type="entry name" value="Fosfomycin_Res_Enzymes"/>
</dbReference>
<dbReference type="PANTHER" id="PTHR36113:SF6">
    <property type="entry name" value="FOSFOMYCIN RESISTANCE PROTEIN FOSX"/>
    <property type="match status" value="1"/>
</dbReference>
<proteinExistence type="predicted"/>
<dbReference type="PROSITE" id="PS00934">
    <property type="entry name" value="GLYOXALASE_I_1"/>
    <property type="match status" value="1"/>
</dbReference>
<dbReference type="InterPro" id="IPR037523">
    <property type="entry name" value="VOC_core"/>
</dbReference>
<name>A0A917TVK5_9BACI</name>
<sequence>MIKGIGHVALKVQDMEKSIHFYCEILGFKKAFEIRDDNNNPWIEYIKIAPGQFIELFYGGQNKPEAVTDPIGVDHLCLEVNDIDEIANVLKSKGITLDVEPTQGKDNNFQCWAKDPDGNRIEFMQLVPSSPHMNC</sequence>
<evidence type="ECO:0000313" key="4">
    <source>
        <dbReference type="Proteomes" id="UP000618460"/>
    </source>
</evidence>
<dbReference type="Pfam" id="PF00903">
    <property type="entry name" value="Glyoxalase"/>
    <property type="match status" value="1"/>
</dbReference>
<reference evidence="3" key="2">
    <citation type="submission" date="2020-09" db="EMBL/GenBank/DDBJ databases">
        <authorList>
            <person name="Sun Q."/>
            <person name="Zhou Y."/>
        </authorList>
    </citation>
    <scope>NUCLEOTIDE SEQUENCE</scope>
    <source>
        <strain evidence="3">CGMCC 1.6333</strain>
    </source>
</reference>
<evidence type="ECO:0000313" key="3">
    <source>
        <dbReference type="EMBL" id="GGM39752.1"/>
    </source>
</evidence>
<dbReference type="OrthoDB" id="9800322at2"/>
<dbReference type="CDD" id="cd06587">
    <property type="entry name" value="VOC"/>
    <property type="match status" value="1"/>
</dbReference>
<dbReference type="PROSITE" id="PS51819">
    <property type="entry name" value="VOC"/>
    <property type="match status" value="1"/>
</dbReference>
<dbReference type="AlphaFoldDB" id="A0A917TVK5"/>
<organism evidence="3 4">
    <name type="scientific">Paraliobacillus quinghaiensis</name>
    <dbReference type="NCBI Taxonomy" id="470815"/>
    <lineage>
        <taxon>Bacteria</taxon>
        <taxon>Bacillati</taxon>
        <taxon>Bacillota</taxon>
        <taxon>Bacilli</taxon>
        <taxon>Bacillales</taxon>
        <taxon>Bacillaceae</taxon>
        <taxon>Paraliobacillus</taxon>
    </lineage>
</organism>
<accession>A0A917TVK5</accession>
<feature type="domain" description="VOC" evidence="2">
    <location>
        <begin position="4"/>
        <end position="126"/>
    </location>
</feature>
<dbReference type="PANTHER" id="PTHR36113">
    <property type="entry name" value="LYASE, PUTATIVE-RELATED-RELATED"/>
    <property type="match status" value="1"/>
</dbReference>
<dbReference type="GO" id="GO:0046872">
    <property type="term" value="F:metal ion binding"/>
    <property type="evidence" value="ECO:0007669"/>
    <property type="project" value="UniProtKB-KW"/>
</dbReference>
<reference evidence="3" key="1">
    <citation type="journal article" date="2014" name="Int. J. Syst. Evol. Microbiol.">
        <title>Complete genome sequence of Corynebacterium casei LMG S-19264T (=DSM 44701T), isolated from a smear-ripened cheese.</title>
        <authorList>
            <consortium name="US DOE Joint Genome Institute (JGI-PGF)"/>
            <person name="Walter F."/>
            <person name="Albersmeier A."/>
            <person name="Kalinowski J."/>
            <person name="Ruckert C."/>
        </authorList>
    </citation>
    <scope>NUCLEOTIDE SEQUENCE</scope>
    <source>
        <strain evidence="3">CGMCC 1.6333</strain>
    </source>
</reference>
<keyword evidence="1" id="KW-0479">Metal-binding</keyword>
<dbReference type="SUPFAM" id="SSF54593">
    <property type="entry name" value="Glyoxalase/Bleomycin resistance protein/Dihydroxybiphenyl dioxygenase"/>
    <property type="match status" value="1"/>
</dbReference>
<evidence type="ECO:0000259" key="2">
    <source>
        <dbReference type="PROSITE" id="PS51819"/>
    </source>
</evidence>
<dbReference type="InterPro" id="IPR004360">
    <property type="entry name" value="Glyas_Fos-R_dOase_dom"/>
</dbReference>
<dbReference type="Proteomes" id="UP000618460">
    <property type="component" value="Unassembled WGS sequence"/>
</dbReference>
<dbReference type="Gene3D" id="3.10.180.10">
    <property type="entry name" value="2,3-Dihydroxybiphenyl 1,2-Dioxygenase, domain 1"/>
    <property type="match status" value="1"/>
</dbReference>
<dbReference type="GO" id="GO:0004462">
    <property type="term" value="F:lactoylglutathione lyase activity"/>
    <property type="evidence" value="ECO:0007669"/>
    <property type="project" value="InterPro"/>
</dbReference>
<dbReference type="RefSeq" id="WP_117156276.1">
    <property type="nucleotide sequence ID" value="NZ_BMLG01000021.1"/>
</dbReference>
<dbReference type="EMBL" id="BMLG01000021">
    <property type="protein sequence ID" value="GGM39752.1"/>
    <property type="molecule type" value="Genomic_DNA"/>
</dbReference>
<keyword evidence="4" id="KW-1185">Reference proteome</keyword>
<gene>
    <name evidence="3" type="ORF">GCM10011351_27360</name>
</gene>